<gene>
    <name evidence="2" type="ORF">SAMN05443636_0156</name>
</gene>
<accession>A0A1M5JKW9</accession>
<proteinExistence type="predicted"/>
<dbReference type="Proteomes" id="UP000184357">
    <property type="component" value="Unassembled WGS sequence"/>
</dbReference>
<keyword evidence="1" id="KW-0472">Membrane</keyword>
<keyword evidence="3" id="KW-1185">Reference proteome</keyword>
<reference evidence="2 3" key="1">
    <citation type="submission" date="2016-11" db="EMBL/GenBank/DDBJ databases">
        <authorList>
            <person name="Jaros S."/>
            <person name="Januszkiewicz K."/>
            <person name="Wedrychowicz H."/>
        </authorList>
    </citation>
    <scope>NUCLEOTIDE SEQUENCE [LARGE SCALE GENOMIC DNA]</scope>
    <source>
        <strain evidence="2 3">DSM 9297</strain>
    </source>
</reference>
<feature type="transmembrane region" description="Helical" evidence="1">
    <location>
        <begin position="18"/>
        <end position="40"/>
    </location>
</feature>
<name>A0A1M5JKW9_9EURY</name>
<dbReference type="AlphaFoldDB" id="A0A1M5JKW9"/>
<dbReference type="OrthoDB" id="381094at2157"/>
<evidence type="ECO:0000313" key="2">
    <source>
        <dbReference type="EMBL" id="SHG41171.1"/>
    </source>
</evidence>
<feature type="transmembrane region" description="Helical" evidence="1">
    <location>
        <begin position="60"/>
        <end position="80"/>
    </location>
</feature>
<dbReference type="RefSeq" id="WP_073306510.1">
    <property type="nucleotide sequence ID" value="NZ_FQWV01000001.1"/>
</dbReference>
<evidence type="ECO:0000256" key="1">
    <source>
        <dbReference type="SAM" id="Phobius"/>
    </source>
</evidence>
<sequence>MSNQTAVRGVGERELPDYFAQISTGLYALAGLHFLGGLYADWKLSGTAIYPWFAIADEPAANSGLFVAAIVILVLGYLASKVGDKIEAHRTEEVDQTQEWTVDVGE</sequence>
<dbReference type="EMBL" id="FQWV01000001">
    <property type="protein sequence ID" value="SHG41171.1"/>
    <property type="molecule type" value="Genomic_DNA"/>
</dbReference>
<evidence type="ECO:0000313" key="3">
    <source>
        <dbReference type="Proteomes" id="UP000184357"/>
    </source>
</evidence>
<keyword evidence="1" id="KW-0812">Transmembrane</keyword>
<keyword evidence="1" id="KW-1133">Transmembrane helix</keyword>
<organism evidence="2 3">
    <name type="scientific">Halobaculum gomorrense</name>
    <dbReference type="NCBI Taxonomy" id="43928"/>
    <lineage>
        <taxon>Archaea</taxon>
        <taxon>Methanobacteriati</taxon>
        <taxon>Methanobacteriota</taxon>
        <taxon>Stenosarchaea group</taxon>
        <taxon>Halobacteria</taxon>
        <taxon>Halobacteriales</taxon>
        <taxon>Haloferacaceae</taxon>
        <taxon>Halobaculum</taxon>
    </lineage>
</organism>
<protein>
    <submittedName>
        <fullName evidence="2">Uncharacterized protein</fullName>
    </submittedName>
</protein>